<reference evidence="2" key="1">
    <citation type="submission" date="2020-11" db="EMBL/GenBank/DDBJ databases">
        <authorList>
            <consortium name="DOE Joint Genome Institute"/>
            <person name="Ahrendt S."/>
            <person name="Riley R."/>
            <person name="Andreopoulos W."/>
            <person name="LaButti K."/>
            <person name="Pangilinan J."/>
            <person name="Ruiz-duenas F.J."/>
            <person name="Barrasa J.M."/>
            <person name="Sanchez-Garcia M."/>
            <person name="Camarero S."/>
            <person name="Miyauchi S."/>
            <person name="Serrano A."/>
            <person name="Linde D."/>
            <person name="Babiker R."/>
            <person name="Drula E."/>
            <person name="Ayuso-Fernandez I."/>
            <person name="Pacheco R."/>
            <person name="Padilla G."/>
            <person name="Ferreira P."/>
            <person name="Barriuso J."/>
            <person name="Kellner H."/>
            <person name="Castanera R."/>
            <person name="Alfaro M."/>
            <person name="Ramirez L."/>
            <person name="Pisabarro A.G."/>
            <person name="Kuo A."/>
            <person name="Tritt A."/>
            <person name="Lipzen A."/>
            <person name="He G."/>
            <person name="Yan M."/>
            <person name="Ng V."/>
            <person name="Cullen D."/>
            <person name="Martin F."/>
            <person name="Rosso M.-N."/>
            <person name="Henrissat B."/>
            <person name="Hibbett D."/>
            <person name="Martinez A.T."/>
            <person name="Grigoriev I.V."/>
        </authorList>
    </citation>
    <scope>NUCLEOTIDE SEQUENCE</scope>
    <source>
        <strain evidence="2">AH 44721</strain>
    </source>
</reference>
<keyword evidence="1" id="KW-0472">Membrane</keyword>
<keyword evidence="3" id="KW-1185">Reference proteome</keyword>
<accession>A0A9P5NEW5</accession>
<evidence type="ECO:0000313" key="3">
    <source>
        <dbReference type="Proteomes" id="UP000724874"/>
    </source>
</evidence>
<dbReference type="AlphaFoldDB" id="A0A9P5NEW5"/>
<keyword evidence="1" id="KW-1133">Transmembrane helix</keyword>
<dbReference type="Proteomes" id="UP000724874">
    <property type="component" value="Unassembled WGS sequence"/>
</dbReference>
<evidence type="ECO:0000256" key="1">
    <source>
        <dbReference type="SAM" id="Phobius"/>
    </source>
</evidence>
<evidence type="ECO:0000313" key="2">
    <source>
        <dbReference type="EMBL" id="KAF8883616.1"/>
    </source>
</evidence>
<feature type="transmembrane region" description="Helical" evidence="1">
    <location>
        <begin position="60"/>
        <end position="78"/>
    </location>
</feature>
<organism evidence="2 3">
    <name type="scientific">Gymnopilus junonius</name>
    <name type="common">Spectacular rustgill mushroom</name>
    <name type="synonym">Gymnopilus spectabilis subsp. junonius</name>
    <dbReference type="NCBI Taxonomy" id="109634"/>
    <lineage>
        <taxon>Eukaryota</taxon>
        <taxon>Fungi</taxon>
        <taxon>Dikarya</taxon>
        <taxon>Basidiomycota</taxon>
        <taxon>Agaricomycotina</taxon>
        <taxon>Agaricomycetes</taxon>
        <taxon>Agaricomycetidae</taxon>
        <taxon>Agaricales</taxon>
        <taxon>Agaricineae</taxon>
        <taxon>Hymenogastraceae</taxon>
        <taxon>Gymnopilus</taxon>
    </lineage>
</organism>
<comment type="caution">
    <text evidence="2">The sequence shown here is derived from an EMBL/GenBank/DDBJ whole genome shotgun (WGS) entry which is preliminary data.</text>
</comment>
<dbReference type="EMBL" id="JADNYJ010000114">
    <property type="protein sequence ID" value="KAF8883616.1"/>
    <property type="molecule type" value="Genomic_DNA"/>
</dbReference>
<sequence>MLAWRTISRPATTRLRPRYQISGRSFHLSAPRTQGHIYPSRGSGFLAKARCRPDGEPRSLWVGSASAAVGVLTLYLLWMCKNVLFYEVGRNGILAIACILHTDTGYSNVDFEDPRATLKYYRKLIESHTMLPTRDIDSLFDELVDLLHKRGEKLTGTMAHDIMRTAARNIHDSFQKLAPESMGQVIREVSGELTNSMAALNDVGRTREDDRGIITTIRLDTSFPYDSERASDGYEGLG</sequence>
<keyword evidence="1" id="KW-0812">Transmembrane</keyword>
<proteinExistence type="predicted"/>
<gene>
    <name evidence="2" type="ORF">CPB84DRAFT_185370</name>
</gene>
<name>A0A9P5NEW5_GYMJU</name>
<protein>
    <submittedName>
        <fullName evidence="2">Uncharacterized protein</fullName>
    </submittedName>
</protein>